<organism evidence="1 2">
    <name type="scientific">Sphaerotilus montanus</name>
    <dbReference type="NCBI Taxonomy" id="522889"/>
    <lineage>
        <taxon>Bacteria</taxon>
        <taxon>Pseudomonadati</taxon>
        <taxon>Pseudomonadota</taxon>
        <taxon>Betaproteobacteria</taxon>
        <taxon>Burkholderiales</taxon>
        <taxon>Sphaerotilaceae</taxon>
        <taxon>Sphaerotilus</taxon>
    </lineage>
</organism>
<reference evidence="1 2" key="1">
    <citation type="submission" date="2020-07" db="EMBL/GenBank/DDBJ databases">
        <title>Genomic Encyclopedia of Archaeal and Bacterial Type Strains, Phase II (KMG-II): from individual species to whole genera.</title>
        <authorList>
            <person name="Goeker M."/>
        </authorList>
    </citation>
    <scope>NUCLEOTIDE SEQUENCE [LARGE SCALE GENOMIC DNA]</scope>
    <source>
        <strain evidence="1 2">DSM 21226</strain>
    </source>
</reference>
<dbReference type="GO" id="GO:0000271">
    <property type="term" value="P:polysaccharide biosynthetic process"/>
    <property type="evidence" value="ECO:0007669"/>
    <property type="project" value="InterPro"/>
</dbReference>
<dbReference type="EMBL" id="JACCFH010000001">
    <property type="protein sequence ID" value="NYG34636.1"/>
    <property type="molecule type" value="Genomic_DNA"/>
</dbReference>
<keyword evidence="2" id="KW-1185">Reference proteome</keyword>
<dbReference type="AlphaFoldDB" id="A0A7Y9R1M2"/>
<dbReference type="GO" id="GO:0015774">
    <property type="term" value="P:polysaccharide transport"/>
    <property type="evidence" value="ECO:0007669"/>
    <property type="project" value="InterPro"/>
</dbReference>
<accession>A0A7Y9R1M2</accession>
<dbReference type="InterPro" id="IPR007833">
    <property type="entry name" value="Capsule_polysaccharide_synth"/>
</dbReference>
<evidence type="ECO:0000313" key="1">
    <source>
        <dbReference type="EMBL" id="NYG34636.1"/>
    </source>
</evidence>
<sequence>MPTATENASLPPWPTAFRALVDRRHTLILQGPMGWFFSDLAALLTKQGQHVTKVHFNGGDQLFWRQGGALRYTGRPEALAGWLRDLMKRQRIDAVVLFGQMRPIHCVAREVALELGVGVFVFEEGYLRPNYVTIERRGVNALSRLPRSAGFYAEQHLPRQPPPQPTTQNIRRTALIAAAYGIAALALRPWFPHQTYHRSLNPVTEPLRWARSYLRHLRYQFSERGWHARLTSPDQSKRWFLVPLQVQSDSQITHHSPYGSIEAFISDVMASFAEHAPGDVGLVIKHHPMDRAYSDYRRHIHREAQRLNLGHRVVYLHDQHLPTLLDHTRGVITINSTVGLQALHHGAPVITLGEAVYSMPGLVHSGPLASFWQEPGKVNQTLYQRFRHHLVAHTQLNASFYASAPALQGRPPSVHNPVRQTRRAELPSVELPSARIHDVADA</sequence>
<dbReference type="CDD" id="cd16441">
    <property type="entry name" value="beta_Kdo_transferase_KpsS"/>
    <property type="match status" value="1"/>
</dbReference>
<proteinExistence type="predicted"/>
<gene>
    <name evidence="1" type="ORF">BDD16_003622</name>
</gene>
<dbReference type="Pfam" id="PF05159">
    <property type="entry name" value="Capsule_synth"/>
    <property type="match status" value="1"/>
</dbReference>
<dbReference type="RefSeq" id="WP_179635252.1">
    <property type="nucleotide sequence ID" value="NZ_CAXYYM010000093.1"/>
</dbReference>
<protein>
    <submittedName>
        <fullName evidence="1">Capsule polysaccharide modification protein KpsS</fullName>
    </submittedName>
</protein>
<dbReference type="Proteomes" id="UP000518288">
    <property type="component" value="Unassembled WGS sequence"/>
</dbReference>
<evidence type="ECO:0000313" key="2">
    <source>
        <dbReference type="Proteomes" id="UP000518288"/>
    </source>
</evidence>
<comment type="caution">
    <text evidence="1">The sequence shown here is derived from an EMBL/GenBank/DDBJ whole genome shotgun (WGS) entry which is preliminary data.</text>
</comment>
<name>A0A7Y9R1M2_9BURK</name>